<dbReference type="RefSeq" id="WP_087914261.1">
    <property type="nucleotide sequence ID" value="NZ_CP021780.1"/>
</dbReference>
<evidence type="ECO:0000313" key="1">
    <source>
        <dbReference type="EMBL" id="ASA20239.1"/>
    </source>
</evidence>
<proteinExistence type="predicted"/>
<gene>
    <name evidence="1" type="ORF">B9T62_05145</name>
</gene>
<accession>A0A2Z2KE05</accession>
<sequence>MDTEAKQTQILQAARNWQRYRGSITDKVVNLMLDAGLSIYDARIVLDEAQGSLNIRSWGKEGELTKANFD</sequence>
<dbReference type="Proteomes" id="UP000249890">
    <property type="component" value="Chromosome"/>
</dbReference>
<organism evidence="1 2">
    <name type="scientific">Paenibacillus donghaensis</name>
    <dbReference type="NCBI Taxonomy" id="414771"/>
    <lineage>
        <taxon>Bacteria</taxon>
        <taxon>Bacillati</taxon>
        <taxon>Bacillota</taxon>
        <taxon>Bacilli</taxon>
        <taxon>Bacillales</taxon>
        <taxon>Paenibacillaceae</taxon>
        <taxon>Paenibacillus</taxon>
    </lineage>
</organism>
<dbReference type="EMBL" id="CP021780">
    <property type="protein sequence ID" value="ASA20239.1"/>
    <property type="molecule type" value="Genomic_DNA"/>
</dbReference>
<dbReference type="AlphaFoldDB" id="A0A2Z2KE05"/>
<reference evidence="1 2" key="1">
    <citation type="submission" date="2017-06" db="EMBL/GenBank/DDBJ databases">
        <title>Complete genome sequence of Paenibacillus donghaensis KCTC 13049T isolated from East Sea sediment, South Korea.</title>
        <authorList>
            <person name="Jung B.K."/>
            <person name="Hong S.-J."/>
            <person name="Shin J.-H."/>
        </authorList>
    </citation>
    <scope>NUCLEOTIDE SEQUENCE [LARGE SCALE GENOMIC DNA]</scope>
    <source>
        <strain evidence="1 2">KCTC 13049</strain>
    </source>
</reference>
<evidence type="ECO:0000313" key="2">
    <source>
        <dbReference type="Proteomes" id="UP000249890"/>
    </source>
</evidence>
<protein>
    <submittedName>
        <fullName evidence="1">Uncharacterized protein</fullName>
    </submittedName>
</protein>
<dbReference type="KEGG" id="pdh:B9T62_05145"/>
<name>A0A2Z2KE05_9BACL</name>
<keyword evidence="2" id="KW-1185">Reference proteome</keyword>